<protein>
    <submittedName>
        <fullName evidence="6">Nucleotide PPase</fullName>
    </submittedName>
</protein>
<evidence type="ECO:0000313" key="6">
    <source>
        <dbReference type="WBParaSite" id="DME_0000414401-mRNA-1"/>
    </source>
</evidence>
<dbReference type="Proteomes" id="UP000038040">
    <property type="component" value="Unplaced"/>
</dbReference>
<sequence length="168" mass="18766">MASNQLKSLPINEFVEQTAMNKALNVAKQMDCDDYDFIIGCDTVVFHEGKIIGKPKDKADAEQTLLRLNNSTHEVYSGVAMINGEQECEVFHVRTLVKFCQIPAEVISRYVQSGEPMGRAGSYGIQGKGAIFIEKIDGCFYNVAGLPINEIAHRLWKREKKLPITTVQ</sequence>
<organism evidence="4 6">
    <name type="scientific">Dracunculus medinensis</name>
    <name type="common">Guinea worm</name>
    <dbReference type="NCBI Taxonomy" id="318479"/>
    <lineage>
        <taxon>Eukaryota</taxon>
        <taxon>Metazoa</taxon>
        <taxon>Ecdysozoa</taxon>
        <taxon>Nematoda</taxon>
        <taxon>Chromadorea</taxon>
        <taxon>Rhabditida</taxon>
        <taxon>Spirurina</taxon>
        <taxon>Dracunculoidea</taxon>
        <taxon>Dracunculidae</taxon>
        <taxon>Dracunculus</taxon>
    </lineage>
</organism>
<evidence type="ECO:0000313" key="3">
    <source>
        <dbReference type="EMBL" id="VDN58054.1"/>
    </source>
</evidence>
<proteinExistence type="inferred from homology"/>
<dbReference type="InterPro" id="IPR003697">
    <property type="entry name" value="Maf-like"/>
</dbReference>
<dbReference type="PANTHER" id="PTHR43213">
    <property type="entry name" value="BIFUNCTIONAL DTTP/UTP PYROPHOSPHATASE/METHYLTRANSFERASE PROTEIN-RELATED"/>
    <property type="match status" value="1"/>
</dbReference>
<keyword evidence="2" id="KW-0378">Hydrolase</keyword>
<reference evidence="6" key="1">
    <citation type="submission" date="2017-02" db="UniProtKB">
        <authorList>
            <consortium name="WormBaseParasite"/>
        </authorList>
    </citation>
    <scope>IDENTIFICATION</scope>
</reference>
<comment type="cofactor">
    <cofactor evidence="1">
        <name>a divalent metal cation</name>
        <dbReference type="ChEBI" id="CHEBI:60240"/>
    </cofactor>
</comment>
<dbReference type="SUPFAM" id="SSF52972">
    <property type="entry name" value="ITPase-like"/>
    <property type="match status" value="1"/>
</dbReference>
<dbReference type="InterPro" id="IPR029001">
    <property type="entry name" value="ITPase-like_fam"/>
</dbReference>
<dbReference type="EMBL" id="UYYG01001165">
    <property type="protein sequence ID" value="VDN58054.1"/>
    <property type="molecule type" value="Genomic_DNA"/>
</dbReference>
<name>A0A0N4UAG8_DRAME</name>
<dbReference type="GO" id="GO:0047429">
    <property type="term" value="F:nucleoside triphosphate diphosphatase activity"/>
    <property type="evidence" value="ECO:0007669"/>
    <property type="project" value="InterPro"/>
</dbReference>
<evidence type="ECO:0000313" key="4">
    <source>
        <dbReference type="Proteomes" id="UP000038040"/>
    </source>
</evidence>
<accession>A0A0N4UAG8</accession>
<evidence type="ECO:0000256" key="1">
    <source>
        <dbReference type="ARBA" id="ARBA00001968"/>
    </source>
</evidence>
<dbReference type="HAMAP" id="MF_00528">
    <property type="entry name" value="Maf"/>
    <property type="match status" value="1"/>
</dbReference>
<dbReference type="NCBIfam" id="TIGR00172">
    <property type="entry name" value="maf"/>
    <property type="match status" value="1"/>
</dbReference>
<dbReference type="PANTHER" id="PTHR43213:SF5">
    <property type="entry name" value="BIFUNCTIONAL DTTP_UTP PYROPHOSPHATASE_METHYLTRANSFERASE PROTEIN-RELATED"/>
    <property type="match status" value="1"/>
</dbReference>
<evidence type="ECO:0000313" key="5">
    <source>
        <dbReference type="Proteomes" id="UP000274756"/>
    </source>
</evidence>
<dbReference type="Gene3D" id="3.90.950.10">
    <property type="match status" value="1"/>
</dbReference>
<dbReference type="PIRSF" id="PIRSF006305">
    <property type="entry name" value="Maf"/>
    <property type="match status" value="1"/>
</dbReference>
<gene>
    <name evidence="3" type="ORF">DME_LOCUS8027</name>
</gene>
<dbReference type="Proteomes" id="UP000274756">
    <property type="component" value="Unassembled WGS sequence"/>
</dbReference>
<evidence type="ECO:0000256" key="2">
    <source>
        <dbReference type="ARBA" id="ARBA00022801"/>
    </source>
</evidence>
<dbReference type="Pfam" id="PF02545">
    <property type="entry name" value="Maf"/>
    <property type="match status" value="1"/>
</dbReference>
<dbReference type="WBParaSite" id="DME_0000414401-mRNA-1">
    <property type="protein sequence ID" value="DME_0000414401-mRNA-1"/>
    <property type="gene ID" value="DME_0000414401"/>
</dbReference>
<keyword evidence="5" id="KW-1185">Reference proteome</keyword>
<dbReference type="STRING" id="318479.A0A0N4UAG8"/>
<dbReference type="CDD" id="cd00555">
    <property type="entry name" value="Maf"/>
    <property type="match status" value="1"/>
</dbReference>
<dbReference type="AlphaFoldDB" id="A0A0N4UAG8"/>
<dbReference type="OrthoDB" id="5833294at2759"/>
<reference evidence="3 5" key="2">
    <citation type="submission" date="2018-11" db="EMBL/GenBank/DDBJ databases">
        <authorList>
            <consortium name="Pathogen Informatics"/>
        </authorList>
    </citation>
    <scope>NUCLEOTIDE SEQUENCE [LARGE SCALE GENOMIC DNA]</scope>
</reference>